<organism evidence="1 2">
    <name type="scientific">Blastopirellula marina</name>
    <dbReference type="NCBI Taxonomy" id="124"/>
    <lineage>
        <taxon>Bacteria</taxon>
        <taxon>Pseudomonadati</taxon>
        <taxon>Planctomycetota</taxon>
        <taxon>Planctomycetia</taxon>
        <taxon>Pirellulales</taxon>
        <taxon>Pirellulaceae</taxon>
        <taxon>Blastopirellula</taxon>
    </lineage>
</organism>
<reference evidence="1 2" key="1">
    <citation type="submission" date="2018-02" db="EMBL/GenBank/DDBJ databases">
        <title>Comparative genomes isolates from brazilian mangrove.</title>
        <authorList>
            <person name="Araujo J.E."/>
            <person name="Taketani R.G."/>
            <person name="Silva M.C.P."/>
            <person name="Loureco M.V."/>
            <person name="Andreote F.D."/>
        </authorList>
    </citation>
    <scope>NUCLEOTIDE SEQUENCE [LARGE SCALE GENOMIC DNA]</scope>
    <source>
        <strain evidence="1 2">NAP PRIS-MGV</strain>
    </source>
</reference>
<dbReference type="AlphaFoldDB" id="A0A2S8G8R1"/>
<gene>
    <name evidence="1" type="ORF">C5Y98_04545</name>
</gene>
<evidence type="ECO:0000313" key="1">
    <source>
        <dbReference type="EMBL" id="PQO40852.1"/>
    </source>
</evidence>
<evidence type="ECO:0000313" key="2">
    <source>
        <dbReference type="Proteomes" id="UP000239388"/>
    </source>
</evidence>
<protein>
    <submittedName>
        <fullName evidence="1">Uncharacterized protein</fullName>
    </submittedName>
</protein>
<dbReference type="EMBL" id="PUIB01000007">
    <property type="protein sequence ID" value="PQO40852.1"/>
    <property type="molecule type" value="Genomic_DNA"/>
</dbReference>
<proteinExistence type="predicted"/>
<sequence length="82" mass="9384">MGYPIGPIEVVIVSDGRLPKSTRWPLNFRKNYAAFQNILKQGRVFSGKSYYKEGVFPMTWPPKPLSGELWSIADRLVLDIIE</sequence>
<dbReference type="Proteomes" id="UP000239388">
    <property type="component" value="Unassembled WGS sequence"/>
</dbReference>
<name>A0A2S8G8R1_9BACT</name>
<accession>A0A2S8G8R1</accession>
<comment type="caution">
    <text evidence="1">The sequence shown here is derived from an EMBL/GenBank/DDBJ whole genome shotgun (WGS) entry which is preliminary data.</text>
</comment>